<feature type="domain" description="CT398-like coiled coil hairpin" evidence="3">
    <location>
        <begin position="60"/>
        <end position="239"/>
    </location>
</feature>
<accession>A0ABS4ZDH9</accession>
<evidence type="ECO:0000259" key="2">
    <source>
        <dbReference type="Pfam" id="PF02591"/>
    </source>
</evidence>
<dbReference type="InterPro" id="IPR003743">
    <property type="entry name" value="Zf-RING_7"/>
</dbReference>
<dbReference type="PANTHER" id="PTHR39082:SF1">
    <property type="entry name" value="SCAVENGER RECEPTOR CLASS A MEMBER 3"/>
    <property type="match status" value="1"/>
</dbReference>
<dbReference type="InterPro" id="IPR056003">
    <property type="entry name" value="CT398_CC_hairpin"/>
</dbReference>
<reference evidence="4 5" key="1">
    <citation type="submission" date="2021-03" db="EMBL/GenBank/DDBJ databases">
        <title>Sequencing the genomes of 1000 actinobacteria strains.</title>
        <authorList>
            <person name="Klenk H.-P."/>
        </authorList>
    </citation>
    <scope>NUCLEOTIDE SEQUENCE [LARGE SCALE GENOMIC DNA]</scope>
    <source>
        <strain evidence="4 5">DSM 12936</strain>
    </source>
</reference>
<evidence type="ECO:0000259" key="3">
    <source>
        <dbReference type="Pfam" id="PF24481"/>
    </source>
</evidence>
<evidence type="ECO:0000256" key="1">
    <source>
        <dbReference type="SAM" id="Coils"/>
    </source>
</evidence>
<comment type="caution">
    <text evidence="4">The sequence shown here is derived from an EMBL/GenBank/DDBJ whole genome shotgun (WGS) entry which is preliminary data.</text>
</comment>
<name>A0ABS4ZDH9_9ACTN</name>
<dbReference type="Gene3D" id="1.10.287.1490">
    <property type="match status" value="1"/>
</dbReference>
<feature type="coiled-coil region" evidence="1">
    <location>
        <begin position="104"/>
        <end position="212"/>
    </location>
</feature>
<keyword evidence="1" id="KW-0175">Coiled coil</keyword>
<keyword evidence="5" id="KW-1185">Reference proteome</keyword>
<dbReference type="Pfam" id="PF24481">
    <property type="entry name" value="CT398_CC"/>
    <property type="match status" value="1"/>
</dbReference>
<organism evidence="4 5">
    <name type="scientific">Microlunatus capsulatus</name>
    <dbReference type="NCBI Taxonomy" id="99117"/>
    <lineage>
        <taxon>Bacteria</taxon>
        <taxon>Bacillati</taxon>
        <taxon>Actinomycetota</taxon>
        <taxon>Actinomycetes</taxon>
        <taxon>Propionibacteriales</taxon>
        <taxon>Propionibacteriaceae</taxon>
        <taxon>Microlunatus</taxon>
    </lineage>
</organism>
<dbReference type="EMBL" id="JAGIOB010000001">
    <property type="protein sequence ID" value="MBP2418243.1"/>
    <property type="molecule type" value="Genomic_DNA"/>
</dbReference>
<gene>
    <name evidence="4" type="ORF">JOF54_003165</name>
</gene>
<dbReference type="Proteomes" id="UP000758168">
    <property type="component" value="Unassembled WGS sequence"/>
</dbReference>
<evidence type="ECO:0000313" key="5">
    <source>
        <dbReference type="Proteomes" id="UP000758168"/>
    </source>
</evidence>
<proteinExistence type="predicted"/>
<evidence type="ECO:0000313" key="4">
    <source>
        <dbReference type="EMBL" id="MBP2418243.1"/>
    </source>
</evidence>
<dbReference type="PANTHER" id="PTHR39082">
    <property type="entry name" value="PHOSPHOLIPASE C-BETA-2-RELATED"/>
    <property type="match status" value="1"/>
</dbReference>
<sequence>MNSTTSGFVPRAGTRILDVLPPRRPAGRRLCAQRRPSGCRARREHAIRADQGDQQRLLDLQGVDTALAQLAHRRRTLPEHAEIARLEDARRRLASDLVGADTAVSDLQREQDRSENELEPVRERLTRNQHRIADGTVADPKALSSLIEEVSHLERRIVTLEDAELAVMEQLETATEDRERLRREAAEIDAQLATLEAKRTTQLRELAEQAAERQRVRDEIAGVIPPALLTLYDKIGASHSGVGAAELRRRRCTGCQLDINAADLRGFTAAPADEVLRCEECGRILVRTSESGL</sequence>
<protein>
    <submittedName>
        <fullName evidence="4">Nucleic acid-binding Zn-ribbon protein</fullName>
    </submittedName>
</protein>
<dbReference type="InterPro" id="IPR052376">
    <property type="entry name" value="Oxidative_Scav/Glycosyltrans"/>
</dbReference>
<dbReference type="RefSeq" id="WP_210057597.1">
    <property type="nucleotide sequence ID" value="NZ_BAAAMH010000010.1"/>
</dbReference>
<feature type="domain" description="C4-type zinc ribbon" evidence="2">
    <location>
        <begin position="251"/>
        <end position="285"/>
    </location>
</feature>
<dbReference type="Pfam" id="PF02591">
    <property type="entry name" value="Zn_ribbon_9"/>
    <property type="match status" value="1"/>
</dbReference>